<organism evidence="1 2">
    <name type="scientific">Geodia barretti</name>
    <name type="common">Barrett's horny sponge</name>
    <dbReference type="NCBI Taxonomy" id="519541"/>
    <lineage>
        <taxon>Eukaryota</taxon>
        <taxon>Metazoa</taxon>
        <taxon>Porifera</taxon>
        <taxon>Demospongiae</taxon>
        <taxon>Heteroscleromorpha</taxon>
        <taxon>Tetractinellida</taxon>
        <taxon>Astrophorina</taxon>
        <taxon>Geodiidae</taxon>
        <taxon>Geodia</taxon>
    </lineage>
</organism>
<dbReference type="AlphaFoldDB" id="A0AA35S6S9"/>
<keyword evidence="2" id="KW-1185">Reference proteome</keyword>
<proteinExistence type="predicted"/>
<accession>A0AA35S6S9</accession>
<reference evidence="1" key="1">
    <citation type="submission" date="2023-03" db="EMBL/GenBank/DDBJ databases">
        <authorList>
            <person name="Steffen K."/>
            <person name="Cardenas P."/>
        </authorList>
    </citation>
    <scope>NUCLEOTIDE SEQUENCE</scope>
</reference>
<gene>
    <name evidence="1" type="ORF">GBAR_LOCUS14245</name>
</gene>
<dbReference type="EMBL" id="CASHTH010002083">
    <property type="protein sequence ID" value="CAI8024523.1"/>
    <property type="molecule type" value="Genomic_DNA"/>
</dbReference>
<protein>
    <submittedName>
        <fullName evidence="1">Uncharacterized protein</fullName>
    </submittedName>
</protein>
<name>A0AA35S6S9_GEOBA</name>
<evidence type="ECO:0000313" key="2">
    <source>
        <dbReference type="Proteomes" id="UP001174909"/>
    </source>
</evidence>
<evidence type="ECO:0000313" key="1">
    <source>
        <dbReference type="EMBL" id="CAI8024523.1"/>
    </source>
</evidence>
<dbReference type="Proteomes" id="UP001174909">
    <property type="component" value="Unassembled WGS sequence"/>
</dbReference>
<sequence length="156" mass="17279">MAESIRGTYGDCCLADSYSEANCRIDVSGLDSSELATISGDLNQRCQSHGVATRLCDRLIFGRLNGDFICAAELKGGRNPEVPKAISQIQGGLELARSILRNRTIEKWYPLLFFRGRMKGNDLRAIQTRTVSYGGKRKLVDRIDCGSSLLAYLNRQ</sequence>
<comment type="caution">
    <text evidence="1">The sequence shown here is derived from an EMBL/GenBank/DDBJ whole genome shotgun (WGS) entry which is preliminary data.</text>
</comment>